<organism evidence="2 3">
    <name type="scientific">Escherichia phage vB_EcoS_NBD2</name>
    <dbReference type="NCBI Taxonomy" id="1852563"/>
    <lineage>
        <taxon>Viruses</taxon>
        <taxon>Duplodnaviria</taxon>
        <taxon>Heunggongvirae</taxon>
        <taxon>Uroviricota</taxon>
        <taxon>Caudoviricetes</taxon>
        <taxon>Drexlerviridae</taxon>
        <taxon>Vilniusvirus</taxon>
        <taxon>Vilniusvirus NBD2</taxon>
    </lineage>
</organism>
<dbReference type="PIRSF" id="PIRSF029215">
    <property type="entry name" value="UCP029215"/>
    <property type="match status" value="1"/>
</dbReference>
<dbReference type="EMBL" id="KX130668">
    <property type="protein sequence ID" value="ANM45873.1"/>
    <property type="molecule type" value="Genomic_DNA"/>
</dbReference>
<evidence type="ECO:0000256" key="1">
    <source>
        <dbReference type="SAM" id="MobiDB-lite"/>
    </source>
</evidence>
<evidence type="ECO:0000313" key="2">
    <source>
        <dbReference type="EMBL" id="ANM45873.1"/>
    </source>
</evidence>
<name>A0A192Y8C5_9CAUD</name>
<proteinExistence type="predicted"/>
<feature type="region of interest" description="Disordered" evidence="1">
    <location>
        <begin position="349"/>
        <end position="382"/>
    </location>
</feature>
<feature type="compositionally biased region" description="Basic and acidic residues" evidence="1">
    <location>
        <begin position="349"/>
        <end position="369"/>
    </location>
</feature>
<dbReference type="GeneID" id="29079461"/>
<protein>
    <submittedName>
        <fullName evidence="2">Putative major head subunit</fullName>
    </submittedName>
</protein>
<sequence>MLGRAGLYNLKEIKMKQRFDYIMLKAHKDEHGFLVDTPVVARVGLQEYTLPDGTIQREFRPRHEVFAWDSLESYRGKSITLGHVVVTPENAKKVTVGNCSGAAFGEEAEGKVRCPVTIMDEKAIDAAESGKAPELSVGYTVVEIHESGWGSNQSGEYIFKRDMPDDYVIPSDWVEFDVLQTQIRVNHLAMVKKGRAGVARLNLDGSEEIKYDEPVINSNEEDKPMLVKIKIDSAEVEVSKDVADHIAKQDAAIAAHPGALAKIEAERDALQVKVDGIPAEIEKAVAAEKTKADEAAAIVLIATEAGIKCDGLDSKGIKVAFIKEVLGIDAKDKSDAYVDQSFEIAKDSDKMAQNRAKVHGDSAEERNDAANDLPDPQARFRK</sequence>
<gene>
    <name evidence="2" type="ORF">NBD2_31</name>
</gene>
<accession>A0A192Y8C5</accession>
<dbReference type="KEGG" id="vg:29079461"/>
<dbReference type="RefSeq" id="YP_009284655.1">
    <property type="nucleotide sequence ID" value="NC_031050.1"/>
</dbReference>
<keyword evidence="3" id="KW-1185">Reference proteome</keyword>
<evidence type="ECO:0000313" key="3">
    <source>
        <dbReference type="Proteomes" id="UP000202254"/>
    </source>
</evidence>
<dbReference type="Pfam" id="PF09979">
    <property type="entry name" value="DUF2213"/>
    <property type="match status" value="2"/>
</dbReference>
<reference evidence="2 3" key="1">
    <citation type="submission" date="2016-04" db="EMBL/GenBank/DDBJ databases">
        <title>Complete Genome of E. coli phage vB_EcoS_NBD2.</title>
        <authorList>
            <person name="Truncaite L."/>
            <person name="Kaliniene L."/>
            <person name="Zajanckauskaite A."/>
            <person name="Meskys R."/>
        </authorList>
    </citation>
    <scope>NUCLEOTIDE SEQUENCE [LARGE SCALE GENOMIC DNA]</scope>
</reference>
<dbReference type="Proteomes" id="UP000202254">
    <property type="component" value="Segment"/>
</dbReference>
<dbReference type="OrthoDB" id="4812at10239"/>
<dbReference type="InterPro" id="IPR016913">
    <property type="entry name" value="UCP029215"/>
</dbReference>